<evidence type="ECO:0000256" key="6">
    <source>
        <dbReference type="ARBA" id="ARBA00022723"/>
    </source>
</evidence>
<dbReference type="SUPFAM" id="SSF48150">
    <property type="entry name" value="DNA-glycosylase"/>
    <property type="match status" value="1"/>
</dbReference>
<evidence type="ECO:0000256" key="10">
    <source>
        <dbReference type="ARBA" id="ARBA00023014"/>
    </source>
</evidence>
<keyword evidence="6" id="KW-0479">Metal-binding</keyword>
<dbReference type="AlphaFoldDB" id="A0AAF0XZ92"/>
<evidence type="ECO:0000256" key="9">
    <source>
        <dbReference type="ARBA" id="ARBA00023004"/>
    </source>
</evidence>
<dbReference type="InterPro" id="IPR003265">
    <property type="entry name" value="HhH-GPD_domain"/>
</dbReference>
<dbReference type="GO" id="GO:0051539">
    <property type="term" value="F:4 iron, 4 sulfur cluster binding"/>
    <property type="evidence" value="ECO:0007669"/>
    <property type="project" value="UniProtKB-UniRule"/>
</dbReference>
<evidence type="ECO:0000256" key="11">
    <source>
        <dbReference type="ARBA" id="ARBA00023204"/>
    </source>
</evidence>
<evidence type="ECO:0000256" key="5">
    <source>
        <dbReference type="ARBA" id="ARBA00022485"/>
    </source>
</evidence>
<keyword evidence="11" id="KW-0234">DNA repair</keyword>
<dbReference type="Pfam" id="PF14815">
    <property type="entry name" value="NUDIX_4"/>
    <property type="match status" value="1"/>
</dbReference>
<evidence type="ECO:0000256" key="1">
    <source>
        <dbReference type="ARBA" id="ARBA00000843"/>
    </source>
</evidence>
<accession>A0AAF0XZ92</accession>
<dbReference type="FunFam" id="1.10.340.30:FF:000002">
    <property type="entry name" value="Adenine DNA glycosylase"/>
    <property type="match status" value="1"/>
</dbReference>
<sequence>MRKRSSSGTPSSPSSSEASVFVVSDGESEAFDPSGASESSPEPEAVSEPESEPRGAKRKRAAPTPKGKGKAKAEIIDIEDLGSSVHRPHARGYHSTAAVAGAQDALLDWFEGVRDARGMPWRKRYDAALSMDAKGQRAYEIWVSEVMLQQTQVATVIPFWTSWIARWPTIGDLATADVEEVNAAWRGLGYYRRARSLLDGAKAVAGKKSFGGRLPDDPDVLEKEIPGVGRYTAGAITSMAYGVRAPIVDGNVHRVLSRLLALHAPQTAPATIRFLWDAATVLVDALPRGQGRGIAGDWNQALMELGATVCRPTAPECGACPLEQVCKARAELQAPPPPPATPTCDLCAPIPAPDGAETIPSVTVFPMKKEKKASREEHEAVCVTEWRGPEGPKWLFTKRPEKGLLAGLYEPPSTPVAASSSDKDKLAASLATLADLLDSHEVTSHVTHTPVPHIFSHINMTYHVQHAVLESDEPPTLKSDRAAWLDADDVAAANVGTGVKKVWAGVYGAWGRFAAGKGVKPAPQKAKPKAKPRAKDTPKGRGLTQTKLSLAGPKVKAE</sequence>
<dbReference type="EMBL" id="CP086714">
    <property type="protein sequence ID" value="WOO76630.1"/>
    <property type="molecule type" value="Genomic_DNA"/>
</dbReference>
<dbReference type="GO" id="GO:0046872">
    <property type="term" value="F:metal ion binding"/>
    <property type="evidence" value="ECO:0007669"/>
    <property type="project" value="UniProtKB-UniRule"/>
</dbReference>
<evidence type="ECO:0000256" key="14">
    <source>
        <dbReference type="SAM" id="MobiDB-lite"/>
    </source>
</evidence>
<dbReference type="GO" id="GO:0005634">
    <property type="term" value="C:nucleus"/>
    <property type="evidence" value="ECO:0007669"/>
    <property type="project" value="TreeGrafter"/>
</dbReference>
<evidence type="ECO:0000313" key="17">
    <source>
        <dbReference type="Proteomes" id="UP000827549"/>
    </source>
</evidence>
<keyword evidence="10" id="KW-0411">Iron-sulfur</keyword>
<dbReference type="Gene3D" id="1.10.1670.10">
    <property type="entry name" value="Helix-hairpin-Helix base-excision DNA repair enzymes (C-terminal)"/>
    <property type="match status" value="1"/>
</dbReference>
<dbReference type="CDD" id="cd00056">
    <property type="entry name" value="ENDO3c"/>
    <property type="match status" value="1"/>
</dbReference>
<evidence type="ECO:0000256" key="7">
    <source>
        <dbReference type="ARBA" id="ARBA00022763"/>
    </source>
</evidence>
<dbReference type="InterPro" id="IPR015797">
    <property type="entry name" value="NUDIX_hydrolase-like_dom_sf"/>
</dbReference>
<feature type="compositionally biased region" description="Low complexity" evidence="14">
    <location>
        <begin position="33"/>
        <end position="44"/>
    </location>
</feature>
<evidence type="ECO:0000259" key="15">
    <source>
        <dbReference type="SMART" id="SM00478"/>
    </source>
</evidence>
<dbReference type="PROSITE" id="PS01155">
    <property type="entry name" value="ENDONUCLEASE_III_2"/>
    <property type="match status" value="1"/>
</dbReference>
<comment type="cofactor">
    <cofactor evidence="13">
        <name>[4Fe-4S] cluster</name>
        <dbReference type="ChEBI" id="CHEBI:49883"/>
    </cofactor>
    <text evidence="13">Binds 1 [4Fe-4S] cluster.</text>
</comment>
<dbReference type="SMART" id="SM00525">
    <property type="entry name" value="FES"/>
    <property type="match status" value="1"/>
</dbReference>
<evidence type="ECO:0000256" key="2">
    <source>
        <dbReference type="ARBA" id="ARBA00008343"/>
    </source>
</evidence>
<dbReference type="InterPro" id="IPR029119">
    <property type="entry name" value="MutY_C"/>
</dbReference>
<dbReference type="GeneID" id="87803516"/>
<dbReference type="InterPro" id="IPR044298">
    <property type="entry name" value="MIG/MutY"/>
</dbReference>
<keyword evidence="8" id="KW-0378">Hydrolase</keyword>
<dbReference type="Proteomes" id="UP000827549">
    <property type="component" value="Chromosome 1"/>
</dbReference>
<dbReference type="SUPFAM" id="SSF55811">
    <property type="entry name" value="Nudix"/>
    <property type="match status" value="1"/>
</dbReference>
<reference evidence="16" key="1">
    <citation type="submission" date="2023-10" db="EMBL/GenBank/DDBJ databases">
        <authorList>
            <person name="Noh H."/>
        </authorList>
    </citation>
    <scope>NUCLEOTIDE SEQUENCE</scope>
    <source>
        <strain evidence="16">DUCC4014</strain>
    </source>
</reference>
<evidence type="ECO:0000256" key="3">
    <source>
        <dbReference type="ARBA" id="ARBA00012045"/>
    </source>
</evidence>
<comment type="function">
    <text evidence="13">Adenine glycosylase active on G-A mispairs.</text>
</comment>
<keyword evidence="5" id="KW-0004">4Fe-4S</keyword>
<keyword evidence="7 13" id="KW-0227">DNA damage</keyword>
<dbReference type="SMART" id="SM00478">
    <property type="entry name" value="ENDO3c"/>
    <property type="match status" value="1"/>
</dbReference>
<keyword evidence="12 13" id="KW-0326">Glycosidase</keyword>
<dbReference type="PANTHER" id="PTHR42944:SF1">
    <property type="entry name" value="ADENINE DNA GLYCOSYLASE"/>
    <property type="match status" value="1"/>
</dbReference>
<dbReference type="PANTHER" id="PTHR42944">
    <property type="entry name" value="ADENINE DNA GLYCOSYLASE"/>
    <property type="match status" value="1"/>
</dbReference>
<dbReference type="GO" id="GO:0034039">
    <property type="term" value="F:8-oxo-7,8-dihydroguanine DNA N-glycosylase activity"/>
    <property type="evidence" value="ECO:0007669"/>
    <property type="project" value="TreeGrafter"/>
</dbReference>
<dbReference type="GO" id="GO:0032357">
    <property type="term" value="F:oxidized purine DNA binding"/>
    <property type="evidence" value="ECO:0007669"/>
    <property type="project" value="TreeGrafter"/>
</dbReference>
<dbReference type="CDD" id="cd03431">
    <property type="entry name" value="NUDIX_DNA_Glycosylase_C-MutY"/>
    <property type="match status" value="1"/>
</dbReference>
<comment type="catalytic activity">
    <reaction evidence="1 13">
        <text>Hydrolyzes free adenine bases from 7,8-dihydro-8-oxoguanine:adenine mismatched double-stranded DNA, leaving an apurinic site.</text>
        <dbReference type="EC" id="3.2.2.31"/>
    </reaction>
</comment>
<dbReference type="GO" id="GO:0035485">
    <property type="term" value="F:adenine/guanine mispair binding"/>
    <property type="evidence" value="ECO:0007669"/>
    <property type="project" value="TreeGrafter"/>
</dbReference>
<comment type="similarity">
    <text evidence="2 13">Belongs to the Nth/MutY family.</text>
</comment>
<protein>
    <recommendedName>
        <fullName evidence="4 13">Adenine DNA glycosylase</fullName>
        <ecNumber evidence="3 13">3.2.2.31</ecNumber>
    </recommendedName>
</protein>
<dbReference type="EC" id="3.2.2.31" evidence="3 13"/>
<feature type="region of interest" description="Disordered" evidence="14">
    <location>
        <begin position="1"/>
        <end position="74"/>
    </location>
</feature>
<keyword evidence="17" id="KW-1185">Reference proteome</keyword>
<dbReference type="Pfam" id="PF00730">
    <property type="entry name" value="HhH-GPD"/>
    <property type="match status" value="1"/>
</dbReference>
<dbReference type="InterPro" id="IPR003651">
    <property type="entry name" value="Endonuclease3_FeS-loop_motif"/>
</dbReference>
<gene>
    <name evidence="16" type="primary">MUTYH</name>
    <name evidence="16" type="ORF">LOC62_01G000257</name>
</gene>
<dbReference type="Gene3D" id="3.90.79.10">
    <property type="entry name" value="Nucleoside Triphosphate Pyrophosphohydrolase"/>
    <property type="match status" value="1"/>
</dbReference>
<dbReference type="GO" id="GO:0006285">
    <property type="term" value="P:base-excision repair, AP site formation"/>
    <property type="evidence" value="ECO:0007669"/>
    <property type="project" value="UniProtKB-ARBA"/>
</dbReference>
<dbReference type="Gene3D" id="1.10.340.30">
    <property type="entry name" value="Hypothetical protein, domain 2"/>
    <property type="match status" value="1"/>
</dbReference>
<dbReference type="InterPro" id="IPR011257">
    <property type="entry name" value="DNA_glycosylase"/>
</dbReference>
<feature type="compositionally biased region" description="Low complexity" evidence="14">
    <location>
        <begin position="516"/>
        <end position="525"/>
    </location>
</feature>
<proteinExistence type="inferred from homology"/>
<evidence type="ECO:0000256" key="12">
    <source>
        <dbReference type="ARBA" id="ARBA00023295"/>
    </source>
</evidence>
<evidence type="ECO:0000256" key="4">
    <source>
        <dbReference type="ARBA" id="ARBA00022023"/>
    </source>
</evidence>
<dbReference type="InterPro" id="IPR004036">
    <property type="entry name" value="Endonuclease-III-like_CS2"/>
</dbReference>
<dbReference type="GO" id="GO:0000701">
    <property type="term" value="F:purine-specific mismatch base pair DNA N-glycosylase activity"/>
    <property type="evidence" value="ECO:0007669"/>
    <property type="project" value="UniProtKB-EC"/>
</dbReference>
<dbReference type="InterPro" id="IPR023170">
    <property type="entry name" value="HhH_base_excis_C"/>
</dbReference>
<evidence type="ECO:0000256" key="8">
    <source>
        <dbReference type="ARBA" id="ARBA00022801"/>
    </source>
</evidence>
<keyword evidence="9 13" id="KW-0408">Iron</keyword>
<feature type="region of interest" description="Disordered" evidence="14">
    <location>
        <begin position="516"/>
        <end position="558"/>
    </location>
</feature>
<dbReference type="GO" id="GO:0006298">
    <property type="term" value="P:mismatch repair"/>
    <property type="evidence" value="ECO:0007669"/>
    <property type="project" value="TreeGrafter"/>
</dbReference>
<feature type="domain" description="HhH-GPD" evidence="15">
    <location>
        <begin position="147"/>
        <end position="308"/>
    </location>
</feature>
<feature type="compositionally biased region" description="Low complexity" evidence="14">
    <location>
        <begin position="1"/>
        <end position="24"/>
    </location>
</feature>
<dbReference type="RefSeq" id="XP_062622662.1">
    <property type="nucleotide sequence ID" value="XM_062766678.1"/>
</dbReference>
<name>A0AAF0XZ92_9TREE</name>
<evidence type="ECO:0000256" key="13">
    <source>
        <dbReference type="RuleBase" id="RU365096"/>
    </source>
</evidence>
<evidence type="ECO:0000313" key="16">
    <source>
        <dbReference type="EMBL" id="WOO76630.1"/>
    </source>
</evidence>
<organism evidence="16 17">
    <name type="scientific">Vanrija pseudolonga</name>
    <dbReference type="NCBI Taxonomy" id="143232"/>
    <lineage>
        <taxon>Eukaryota</taxon>
        <taxon>Fungi</taxon>
        <taxon>Dikarya</taxon>
        <taxon>Basidiomycota</taxon>
        <taxon>Agaricomycotina</taxon>
        <taxon>Tremellomycetes</taxon>
        <taxon>Trichosporonales</taxon>
        <taxon>Trichosporonaceae</taxon>
        <taxon>Vanrija</taxon>
    </lineage>
</organism>